<dbReference type="CDD" id="cd08760">
    <property type="entry name" value="Cyt_b561_FRRS1_like"/>
    <property type="match status" value="1"/>
</dbReference>
<dbReference type="InterPro" id="IPR005018">
    <property type="entry name" value="DOMON_domain"/>
</dbReference>
<feature type="transmembrane region" description="Helical" evidence="8">
    <location>
        <begin position="273"/>
        <end position="295"/>
    </location>
</feature>
<evidence type="ECO:0000256" key="1">
    <source>
        <dbReference type="ARBA" id="ARBA00004370"/>
    </source>
</evidence>
<evidence type="ECO:0000256" key="8">
    <source>
        <dbReference type="SAM" id="Phobius"/>
    </source>
</evidence>
<comment type="caution">
    <text evidence="12">The sequence shown here is derived from an EMBL/GenBank/DDBJ whole genome shotgun (WGS) entry which is preliminary data.</text>
</comment>
<feature type="domain" description="Cytochrome b561" evidence="11">
    <location>
        <begin position="210"/>
        <end position="332"/>
    </location>
</feature>
<dbReference type="InterPro" id="IPR006593">
    <property type="entry name" value="Cyt_b561/ferric_Rdtase_TM"/>
</dbReference>
<sequence length="401" mass="42589">MKCSMLSLKAVTLGLCSFVAAQISTFSPRGQSEIFYSITVPETTVSSGSGPIFFQIQAPTTLRWVALGQGTEMTGASIFVLYSSSSNVTISPRLGTGHVQPRHNPDAEVSLLEGSGVQSGIMTANVRCDTCNYSANSPWIFAYKQGASLNSDSPEADISIHDDFGTTSIALSKAVTTSDNPFLEYDPRDPSNQPSEIGGQAEGGAGILIAHGVIMSISFVILFPSFGLLLALPLRGVVPKVHAPLQVFTLLLVIAGMGLGLKMGTDGDILDNAHPILGLIVIGLLILFQPAMGLLQHLHFRRTGGKSIFAILHRWLGRFAIILGVVTGGLGFRLAGIDRNPKTPKSAVIAYAVIAGVMGLLYMAVQVLRAVRKHAEQNRDPHRRKKSDGTAESGVNGQNAR</sequence>
<evidence type="ECO:0008006" key="14">
    <source>
        <dbReference type="Google" id="ProtNLM"/>
    </source>
</evidence>
<accession>A0A3D8QRG7</accession>
<dbReference type="OrthoDB" id="19261at2759"/>
<comment type="subcellular location">
    <subcellularLocation>
        <location evidence="1">Membrane</location>
    </subcellularLocation>
</comment>
<keyword evidence="6 8" id="KW-0472">Membrane</keyword>
<reference evidence="12 13" key="1">
    <citation type="journal article" date="2018" name="IMA Fungus">
        <title>IMA Genome-F 9: Draft genome sequence of Annulohypoxylon stygium, Aspergillus mulundensis, Berkeleyomyces basicola (syn. Thielaviopsis basicola), Ceratocystis smalleyi, two Cercospora beticola strains, Coleophoma cylindrospora, Fusarium fracticaudum, Phialophora cf. hyalina, and Morchella septimelata.</title>
        <authorList>
            <person name="Wingfield B.D."/>
            <person name="Bills G.F."/>
            <person name="Dong Y."/>
            <person name="Huang W."/>
            <person name="Nel W.J."/>
            <person name="Swalarsk-Parry B.S."/>
            <person name="Vaghefi N."/>
            <person name="Wilken P.M."/>
            <person name="An Z."/>
            <person name="de Beer Z.W."/>
            <person name="De Vos L."/>
            <person name="Chen L."/>
            <person name="Duong T.A."/>
            <person name="Gao Y."/>
            <person name="Hammerbacher A."/>
            <person name="Kikkert J.R."/>
            <person name="Li Y."/>
            <person name="Li H."/>
            <person name="Li K."/>
            <person name="Li Q."/>
            <person name="Liu X."/>
            <person name="Ma X."/>
            <person name="Naidoo K."/>
            <person name="Pethybridge S.J."/>
            <person name="Sun J."/>
            <person name="Steenkamp E.T."/>
            <person name="van der Nest M.A."/>
            <person name="van Wyk S."/>
            <person name="Wingfield M.J."/>
            <person name="Xiong C."/>
            <person name="Yue Q."/>
            <person name="Zhang X."/>
        </authorList>
    </citation>
    <scope>NUCLEOTIDE SEQUENCE [LARGE SCALE GENOMIC DNA]</scope>
    <source>
        <strain evidence="12 13">DSM 5745</strain>
    </source>
</reference>
<protein>
    <recommendedName>
        <fullName evidence="14">Cytochrome b561 domain-containing protein</fullName>
    </recommendedName>
</protein>
<proteinExistence type="predicted"/>
<dbReference type="RefSeq" id="XP_026599460.1">
    <property type="nucleotide sequence ID" value="XM_026751728.1"/>
</dbReference>
<evidence type="ECO:0000313" key="12">
    <source>
        <dbReference type="EMBL" id="RDW64301.1"/>
    </source>
</evidence>
<dbReference type="EMBL" id="PVWQ01000014">
    <property type="protein sequence ID" value="RDW64301.1"/>
    <property type="molecule type" value="Genomic_DNA"/>
</dbReference>
<evidence type="ECO:0000259" key="11">
    <source>
        <dbReference type="SMART" id="SM00665"/>
    </source>
</evidence>
<keyword evidence="9" id="KW-0732">Signal</keyword>
<keyword evidence="3 8" id="KW-0812">Transmembrane</keyword>
<dbReference type="Pfam" id="PF16010">
    <property type="entry name" value="CDH-cyt"/>
    <property type="match status" value="1"/>
</dbReference>
<dbReference type="GO" id="GO:0016020">
    <property type="term" value="C:membrane"/>
    <property type="evidence" value="ECO:0007669"/>
    <property type="project" value="UniProtKB-SubCell"/>
</dbReference>
<feature type="transmembrane region" description="Helical" evidence="8">
    <location>
        <begin position="243"/>
        <end position="261"/>
    </location>
</feature>
<organism evidence="12 13">
    <name type="scientific">Aspergillus mulundensis</name>
    <dbReference type="NCBI Taxonomy" id="1810919"/>
    <lineage>
        <taxon>Eukaryota</taxon>
        <taxon>Fungi</taxon>
        <taxon>Dikarya</taxon>
        <taxon>Ascomycota</taxon>
        <taxon>Pezizomycotina</taxon>
        <taxon>Eurotiomycetes</taxon>
        <taxon>Eurotiomycetidae</taxon>
        <taxon>Eurotiales</taxon>
        <taxon>Aspergillaceae</taxon>
        <taxon>Aspergillus</taxon>
        <taxon>Aspergillus subgen. Nidulantes</taxon>
    </lineage>
</organism>
<dbReference type="InterPro" id="IPR015920">
    <property type="entry name" value="Cellobiose_DH-like_cyt"/>
</dbReference>
<dbReference type="SUPFAM" id="SSF49344">
    <property type="entry name" value="CBD9-like"/>
    <property type="match status" value="1"/>
</dbReference>
<feature type="region of interest" description="Disordered" evidence="7">
    <location>
        <begin position="375"/>
        <end position="401"/>
    </location>
</feature>
<feature type="chain" id="PRO_5017571018" description="Cytochrome b561 domain-containing protein" evidence="9">
    <location>
        <begin position="22"/>
        <end position="401"/>
    </location>
</feature>
<dbReference type="CDD" id="cd09630">
    <property type="entry name" value="CDH_like_cytochrome"/>
    <property type="match status" value="1"/>
</dbReference>
<feature type="signal peptide" evidence="9">
    <location>
        <begin position="1"/>
        <end position="21"/>
    </location>
</feature>
<evidence type="ECO:0000256" key="6">
    <source>
        <dbReference type="ARBA" id="ARBA00023136"/>
    </source>
</evidence>
<feature type="domain" description="DOMON" evidence="10">
    <location>
        <begin position="64"/>
        <end position="144"/>
    </location>
</feature>
<feature type="transmembrane region" description="Helical" evidence="8">
    <location>
        <begin position="208"/>
        <end position="231"/>
    </location>
</feature>
<evidence type="ECO:0000256" key="7">
    <source>
        <dbReference type="SAM" id="MobiDB-lite"/>
    </source>
</evidence>
<evidence type="ECO:0000256" key="9">
    <source>
        <dbReference type="SAM" id="SignalP"/>
    </source>
</evidence>
<dbReference type="SMART" id="SM00664">
    <property type="entry name" value="DoH"/>
    <property type="match status" value="1"/>
</dbReference>
<dbReference type="AlphaFoldDB" id="A0A3D8QRG7"/>
<dbReference type="Gene3D" id="2.60.40.1210">
    <property type="entry name" value="Cellobiose dehydrogenase, cytochrome domain"/>
    <property type="match status" value="1"/>
</dbReference>
<dbReference type="PANTHER" id="PTHR47797:SF1">
    <property type="entry name" value="CYTOCHROME B561 DOMAIN-CONTAINING PROTEIN-RELATED"/>
    <property type="match status" value="1"/>
</dbReference>
<keyword evidence="13" id="KW-1185">Reference proteome</keyword>
<dbReference type="Proteomes" id="UP000256690">
    <property type="component" value="Unassembled WGS sequence"/>
</dbReference>
<dbReference type="SMART" id="SM00665">
    <property type="entry name" value="B561"/>
    <property type="match status" value="1"/>
</dbReference>
<feature type="transmembrane region" description="Helical" evidence="8">
    <location>
        <begin position="348"/>
        <end position="371"/>
    </location>
</feature>
<evidence type="ECO:0000313" key="13">
    <source>
        <dbReference type="Proteomes" id="UP000256690"/>
    </source>
</evidence>
<gene>
    <name evidence="12" type="ORF">DSM5745_09712</name>
</gene>
<dbReference type="GeneID" id="38120082"/>
<dbReference type="PANTHER" id="PTHR47797">
    <property type="entry name" value="DEHYDROGENASE, PUTATIVE (AFU_ORTHOLOGUE AFUA_8G05805)-RELATED"/>
    <property type="match status" value="1"/>
</dbReference>
<evidence type="ECO:0000259" key="10">
    <source>
        <dbReference type="SMART" id="SM00664"/>
    </source>
</evidence>
<name>A0A3D8QRG7_9EURO</name>
<evidence type="ECO:0000256" key="5">
    <source>
        <dbReference type="ARBA" id="ARBA00022989"/>
    </source>
</evidence>
<keyword evidence="5 8" id="KW-1133">Transmembrane helix</keyword>
<dbReference type="STRING" id="1810919.A0A3D8QRG7"/>
<feature type="transmembrane region" description="Helical" evidence="8">
    <location>
        <begin position="315"/>
        <end position="336"/>
    </location>
</feature>
<evidence type="ECO:0000256" key="4">
    <source>
        <dbReference type="ARBA" id="ARBA00022982"/>
    </source>
</evidence>
<evidence type="ECO:0000256" key="3">
    <source>
        <dbReference type="ARBA" id="ARBA00022692"/>
    </source>
</evidence>
<evidence type="ECO:0000256" key="2">
    <source>
        <dbReference type="ARBA" id="ARBA00022448"/>
    </source>
</evidence>
<keyword evidence="2" id="KW-0813">Transport</keyword>
<keyword evidence="4" id="KW-0249">Electron transport</keyword>